<name>A0A7S1ST56_9CHLO</name>
<evidence type="ECO:0000256" key="3">
    <source>
        <dbReference type="SAM" id="MobiDB-lite"/>
    </source>
</evidence>
<sequence>MSATLGRTLGAVARGLGSVLEGVGVGLQGSLAYRETVTKQKPLLALAAKKPTLGEQVFVAPNACLIGDVTIGDKSSVFYGSAIRGDVNPIKIGSMTSIQDNVVIHVAKSNAKGQSLPTIVGSNCVIGQNAILHACTIQDGSLVGMGSTLMDGVTVEKGAIVGAGSMVTPGTTVPSGQIWAGNPAKLVRAVTAEEAAFLTRAAEHLSALSTVHLVENAKTFEEVLEEAEVREEIRTTDPDYYDHMGTPPPQGVETVTGPDGRVRVVDGDDPRLG</sequence>
<evidence type="ECO:0000256" key="2">
    <source>
        <dbReference type="ARBA" id="ARBA00034694"/>
    </source>
</evidence>
<feature type="region of interest" description="Disordered" evidence="3">
    <location>
        <begin position="238"/>
        <end position="273"/>
    </location>
</feature>
<dbReference type="InterPro" id="IPR050484">
    <property type="entry name" value="Transf_Hexapept/Carb_Anhydrase"/>
</dbReference>
<gene>
    <name evidence="4" type="ORF">TCHU04912_LOCUS9744</name>
</gene>
<dbReference type="InterPro" id="IPR011004">
    <property type="entry name" value="Trimer_LpxA-like_sf"/>
</dbReference>
<evidence type="ECO:0000256" key="1">
    <source>
        <dbReference type="ARBA" id="ARBA00023595"/>
    </source>
</evidence>
<evidence type="ECO:0000313" key="4">
    <source>
        <dbReference type="EMBL" id="CAD9207508.1"/>
    </source>
</evidence>
<feature type="compositionally biased region" description="Basic and acidic residues" evidence="3">
    <location>
        <begin position="260"/>
        <end position="273"/>
    </location>
</feature>
<accession>A0A7S1ST56</accession>
<dbReference type="Pfam" id="PF00132">
    <property type="entry name" value="Hexapep"/>
    <property type="match status" value="1"/>
</dbReference>
<protein>
    <recommendedName>
        <fullName evidence="5">Gamma carbonic anhydrase</fullName>
    </recommendedName>
</protein>
<dbReference type="SUPFAM" id="SSF51161">
    <property type="entry name" value="Trimeric LpxA-like enzymes"/>
    <property type="match status" value="1"/>
</dbReference>
<dbReference type="Gene3D" id="2.160.10.10">
    <property type="entry name" value="Hexapeptide repeat proteins"/>
    <property type="match status" value="1"/>
</dbReference>
<dbReference type="PANTHER" id="PTHR13061">
    <property type="entry name" value="DYNACTIN SUBUNIT P25"/>
    <property type="match status" value="1"/>
</dbReference>
<comment type="similarity">
    <text evidence="1">Belongs to the gamma-class carbonic anhydrase family.</text>
</comment>
<dbReference type="InterPro" id="IPR047324">
    <property type="entry name" value="LbH_gamma_CA-like"/>
</dbReference>
<dbReference type="CDD" id="cd04645">
    <property type="entry name" value="LbH_gamma_CA_like"/>
    <property type="match status" value="1"/>
</dbReference>
<comment type="subcellular location">
    <subcellularLocation>
        <location evidence="2">Mitochondrion membrane</location>
        <topology evidence="2">Peripheral membrane protein</topology>
        <orientation evidence="2">Matrix side</orientation>
    </subcellularLocation>
</comment>
<dbReference type="GO" id="GO:0031966">
    <property type="term" value="C:mitochondrial membrane"/>
    <property type="evidence" value="ECO:0007669"/>
    <property type="project" value="UniProtKB-SubCell"/>
</dbReference>
<dbReference type="InterPro" id="IPR001451">
    <property type="entry name" value="Hexapep"/>
</dbReference>
<reference evidence="4" key="1">
    <citation type="submission" date="2021-01" db="EMBL/GenBank/DDBJ databases">
        <authorList>
            <person name="Corre E."/>
            <person name="Pelletier E."/>
            <person name="Niang G."/>
            <person name="Scheremetjew M."/>
            <person name="Finn R."/>
            <person name="Kale V."/>
            <person name="Holt S."/>
            <person name="Cochrane G."/>
            <person name="Meng A."/>
            <person name="Brown T."/>
            <person name="Cohen L."/>
        </authorList>
    </citation>
    <scope>NUCLEOTIDE SEQUENCE</scope>
    <source>
        <strain evidence="4">PLY429</strain>
    </source>
</reference>
<dbReference type="AlphaFoldDB" id="A0A7S1ST56"/>
<proteinExistence type="inferred from homology"/>
<dbReference type="PANTHER" id="PTHR13061:SF50">
    <property type="entry name" value="GAMMA CARBONIC ANHYDRASE 1, MITOCHONDRIAL"/>
    <property type="match status" value="1"/>
</dbReference>
<organism evidence="4">
    <name type="scientific">Tetraselmis chuii</name>
    <dbReference type="NCBI Taxonomy" id="63592"/>
    <lineage>
        <taxon>Eukaryota</taxon>
        <taxon>Viridiplantae</taxon>
        <taxon>Chlorophyta</taxon>
        <taxon>core chlorophytes</taxon>
        <taxon>Chlorodendrophyceae</taxon>
        <taxon>Chlorodendrales</taxon>
        <taxon>Chlorodendraceae</taxon>
        <taxon>Tetraselmis</taxon>
    </lineage>
</organism>
<dbReference type="EMBL" id="HBGG01018881">
    <property type="protein sequence ID" value="CAD9207508.1"/>
    <property type="molecule type" value="Transcribed_RNA"/>
</dbReference>
<evidence type="ECO:0008006" key="5">
    <source>
        <dbReference type="Google" id="ProtNLM"/>
    </source>
</evidence>